<dbReference type="Gene3D" id="3.40.50.2020">
    <property type="match status" value="1"/>
</dbReference>
<keyword evidence="1" id="KW-0808">Transferase</keyword>
<sequence length="90" mass="10442">MGGAVVFTGQLLPLLRFPLDFDYVHVSRYGDKLEGGAFNWKRMPDAEQIRGRHVVVLDDIWTKGIRCPPFKPNFWKWVRQAAVRRCSPIN</sequence>
<name>A0A378W3M6_NEIGO</name>
<dbReference type="SUPFAM" id="SSF53271">
    <property type="entry name" value="PRTase-like"/>
    <property type="match status" value="1"/>
</dbReference>
<dbReference type="EMBL" id="UGRI01000001">
    <property type="protein sequence ID" value="SUA25175.1"/>
    <property type="molecule type" value="Genomic_DNA"/>
</dbReference>
<evidence type="ECO:0000313" key="1">
    <source>
        <dbReference type="EMBL" id="SUA25175.1"/>
    </source>
</evidence>
<accession>A0A378W3M6</accession>
<keyword evidence="1" id="KW-0328">Glycosyltransferase</keyword>
<organism evidence="1">
    <name type="scientific">Neisseria gonorrhoeae</name>
    <dbReference type="NCBI Taxonomy" id="485"/>
    <lineage>
        <taxon>Bacteria</taxon>
        <taxon>Pseudomonadati</taxon>
        <taxon>Pseudomonadota</taxon>
        <taxon>Betaproteobacteria</taxon>
        <taxon>Neisseriales</taxon>
        <taxon>Neisseriaceae</taxon>
        <taxon>Neisseria</taxon>
    </lineage>
</organism>
<dbReference type="GO" id="GO:0016757">
    <property type="term" value="F:glycosyltransferase activity"/>
    <property type="evidence" value="ECO:0007669"/>
    <property type="project" value="UniProtKB-KW"/>
</dbReference>
<reference evidence="1" key="1">
    <citation type="submission" date="2018-06" db="EMBL/GenBank/DDBJ databases">
        <authorList>
            <consortium name="Pathogen Informatics"/>
            <person name="Doyle S."/>
        </authorList>
    </citation>
    <scope>NUCLEOTIDE SEQUENCE [LARGE SCALE GENOMIC DNA]</scope>
    <source>
        <strain evidence="1">NCTC11421</strain>
    </source>
</reference>
<protein>
    <submittedName>
        <fullName evidence="1">Hypoxanthine-guanine phosphoribosyltransferase</fullName>
    </submittedName>
</protein>
<dbReference type="CDD" id="cd06223">
    <property type="entry name" value="PRTases_typeI"/>
    <property type="match status" value="1"/>
</dbReference>
<gene>
    <name evidence="1" type="ORF">NCTC11421_03185</name>
</gene>
<dbReference type="InterPro" id="IPR000836">
    <property type="entry name" value="PRTase_dom"/>
</dbReference>
<dbReference type="AlphaFoldDB" id="A0A378W3M6"/>
<dbReference type="InterPro" id="IPR029057">
    <property type="entry name" value="PRTase-like"/>
</dbReference>
<proteinExistence type="predicted"/>